<gene>
    <name evidence="8" type="ORF">A2Z78_01295</name>
</gene>
<keyword evidence="6" id="KW-0812">Transmembrane</keyword>
<keyword evidence="6" id="KW-1133">Transmembrane helix</keyword>
<dbReference type="GO" id="GO:0016757">
    <property type="term" value="F:glycosyltransferase activity"/>
    <property type="evidence" value="ECO:0007669"/>
    <property type="project" value="UniProtKB-KW"/>
</dbReference>
<evidence type="ECO:0000256" key="3">
    <source>
        <dbReference type="ARBA" id="ARBA00022676"/>
    </source>
</evidence>
<dbReference type="InterPro" id="IPR029044">
    <property type="entry name" value="Nucleotide-diphossugar_trans"/>
</dbReference>
<evidence type="ECO:0000256" key="1">
    <source>
        <dbReference type="ARBA" id="ARBA00004236"/>
    </source>
</evidence>
<dbReference type="PANTHER" id="PTHR43646:SF2">
    <property type="entry name" value="GLYCOSYLTRANSFERASE 2-LIKE DOMAIN-CONTAINING PROTEIN"/>
    <property type="match status" value="1"/>
</dbReference>
<dbReference type="AlphaFoldDB" id="A0A1G2DUW4"/>
<dbReference type="PANTHER" id="PTHR43646">
    <property type="entry name" value="GLYCOSYLTRANSFERASE"/>
    <property type="match status" value="1"/>
</dbReference>
<evidence type="ECO:0000256" key="6">
    <source>
        <dbReference type="SAM" id="Phobius"/>
    </source>
</evidence>
<dbReference type="GO" id="GO:0005886">
    <property type="term" value="C:plasma membrane"/>
    <property type="evidence" value="ECO:0007669"/>
    <property type="project" value="UniProtKB-SubCell"/>
</dbReference>
<dbReference type="STRING" id="1801660.A2Z78_01295"/>
<comment type="subcellular location">
    <subcellularLocation>
        <location evidence="1">Cell membrane</location>
    </subcellularLocation>
</comment>
<organism evidence="8 9">
    <name type="scientific">Candidatus Nealsonbacteria bacterium RBG_13_36_15</name>
    <dbReference type="NCBI Taxonomy" id="1801660"/>
    <lineage>
        <taxon>Bacteria</taxon>
        <taxon>Candidatus Nealsoniibacteriota</taxon>
    </lineage>
</organism>
<keyword evidence="2" id="KW-1003">Cell membrane</keyword>
<evidence type="ECO:0000256" key="4">
    <source>
        <dbReference type="ARBA" id="ARBA00022679"/>
    </source>
</evidence>
<comment type="caution">
    <text evidence="8">The sequence shown here is derived from an EMBL/GenBank/DDBJ whole genome shotgun (WGS) entry which is preliminary data.</text>
</comment>
<protein>
    <recommendedName>
        <fullName evidence="7">Glycosyltransferase 2-like domain-containing protein</fullName>
    </recommendedName>
</protein>
<name>A0A1G2DUW4_9BACT</name>
<dbReference type="InterPro" id="IPR001173">
    <property type="entry name" value="Glyco_trans_2-like"/>
</dbReference>
<accession>A0A1G2DUW4</accession>
<keyword evidence="5 6" id="KW-0472">Membrane</keyword>
<evidence type="ECO:0000259" key="7">
    <source>
        <dbReference type="Pfam" id="PF00535"/>
    </source>
</evidence>
<evidence type="ECO:0000256" key="2">
    <source>
        <dbReference type="ARBA" id="ARBA00022475"/>
    </source>
</evidence>
<dbReference type="Gene3D" id="3.90.550.10">
    <property type="entry name" value="Spore Coat Polysaccharide Biosynthesis Protein SpsA, Chain A"/>
    <property type="match status" value="1"/>
</dbReference>
<evidence type="ECO:0000256" key="5">
    <source>
        <dbReference type="ARBA" id="ARBA00023136"/>
    </source>
</evidence>
<reference evidence="8 9" key="1">
    <citation type="journal article" date="2016" name="Nat. Commun.">
        <title>Thousands of microbial genomes shed light on interconnected biogeochemical processes in an aquifer system.</title>
        <authorList>
            <person name="Anantharaman K."/>
            <person name="Brown C.T."/>
            <person name="Hug L.A."/>
            <person name="Sharon I."/>
            <person name="Castelle C.J."/>
            <person name="Probst A.J."/>
            <person name="Thomas B.C."/>
            <person name="Singh A."/>
            <person name="Wilkins M.J."/>
            <person name="Karaoz U."/>
            <person name="Brodie E.L."/>
            <person name="Williams K.H."/>
            <person name="Hubbard S.S."/>
            <person name="Banfield J.F."/>
        </authorList>
    </citation>
    <scope>NUCLEOTIDE SEQUENCE [LARGE SCALE GENOMIC DNA]</scope>
</reference>
<feature type="transmembrane region" description="Helical" evidence="6">
    <location>
        <begin position="201"/>
        <end position="218"/>
    </location>
</feature>
<keyword evidence="4" id="KW-0808">Transferase</keyword>
<dbReference type="SUPFAM" id="SSF53448">
    <property type="entry name" value="Nucleotide-diphospho-sugar transferases"/>
    <property type="match status" value="1"/>
</dbReference>
<dbReference type="Pfam" id="PF00535">
    <property type="entry name" value="Glycos_transf_2"/>
    <property type="match status" value="1"/>
</dbReference>
<feature type="domain" description="Glycosyltransferase 2-like" evidence="7">
    <location>
        <begin position="3"/>
        <end position="113"/>
    </location>
</feature>
<evidence type="ECO:0000313" key="9">
    <source>
        <dbReference type="Proteomes" id="UP000176752"/>
    </source>
</evidence>
<dbReference type="EMBL" id="MHLV01000029">
    <property type="protein sequence ID" value="OGZ17387.1"/>
    <property type="molecule type" value="Genomic_DNA"/>
</dbReference>
<keyword evidence="3" id="KW-0328">Glycosyltransferase</keyword>
<evidence type="ECO:0000313" key="8">
    <source>
        <dbReference type="EMBL" id="OGZ17387.1"/>
    </source>
</evidence>
<proteinExistence type="predicted"/>
<dbReference type="Proteomes" id="UP000176752">
    <property type="component" value="Unassembled WGS sequence"/>
</dbReference>
<sequence>MISIIIPTLNEENYLLFLLESIKKQDFTEYEVIIADGGSQDKTIEIAKNYGCKIIRGGLPAKGRNEGAKVARGELLFFIDADSILPLNFFSELIKEFKKGKLDLASFQVYPDGNIIDKILYIIYNFFAWATQKFLPHATQTILIKKEIHRKIAGFDEEITIGEDHAYARVGSRHGKFGFLLKVPPILTSTRRFDHEGRFKTYLIFLLTGIHMLFWGKFKSGIFKYHNSRKKTSKL</sequence>